<feature type="transmembrane region" description="Helical" evidence="2">
    <location>
        <begin position="46"/>
        <end position="65"/>
    </location>
</feature>
<feature type="transmembrane region" description="Helical" evidence="2">
    <location>
        <begin position="148"/>
        <end position="168"/>
    </location>
</feature>
<dbReference type="InterPro" id="IPR045931">
    <property type="entry name" value="DUF6350"/>
</dbReference>
<feature type="transmembrane region" description="Helical" evidence="2">
    <location>
        <begin position="116"/>
        <end position="136"/>
    </location>
</feature>
<keyword evidence="2" id="KW-0472">Membrane</keyword>
<feature type="transmembrane region" description="Helical" evidence="2">
    <location>
        <begin position="195"/>
        <end position="216"/>
    </location>
</feature>
<keyword evidence="2" id="KW-1133">Transmembrane helix</keyword>
<dbReference type="Proteomes" id="UP001597453">
    <property type="component" value="Unassembled WGS sequence"/>
</dbReference>
<feature type="compositionally biased region" description="Basic and acidic residues" evidence="1">
    <location>
        <begin position="483"/>
        <end position="497"/>
    </location>
</feature>
<feature type="transmembrane region" description="Helical" evidence="2">
    <location>
        <begin position="371"/>
        <end position="394"/>
    </location>
</feature>
<feature type="transmembrane region" description="Helical" evidence="2">
    <location>
        <begin position="77"/>
        <end position="101"/>
    </location>
</feature>
<proteinExistence type="predicted"/>
<keyword evidence="2" id="KW-0812">Transmembrane</keyword>
<feature type="region of interest" description="Disordered" evidence="1">
    <location>
        <begin position="427"/>
        <end position="469"/>
    </location>
</feature>
<dbReference type="RefSeq" id="WP_066056681.1">
    <property type="nucleotide sequence ID" value="NZ_JBHUNF010000002.1"/>
</dbReference>
<protein>
    <submittedName>
        <fullName evidence="3">DUF6350 family protein</fullName>
    </submittedName>
</protein>
<feature type="compositionally biased region" description="Basic and acidic residues" evidence="1">
    <location>
        <begin position="559"/>
        <end position="574"/>
    </location>
</feature>
<feature type="compositionally biased region" description="Low complexity" evidence="1">
    <location>
        <begin position="526"/>
        <end position="537"/>
    </location>
</feature>
<name>A0ABW5RHB2_9MICO</name>
<dbReference type="EMBL" id="JBHUNF010000002">
    <property type="protein sequence ID" value="MFD2674428.1"/>
    <property type="molecule type" value="Genomic_DNA"/>
</dbReference>
<evidence type="ECO:0000256" key="2">
    <source>
        <dbReference type="SAM" id="Phobius"/>
    </source>
</evidence>
<sequence length="582" mass="61683">MSRISTILAALADTALAVAVGVLVPLAIGTIGWFASGSYQSVDWEVTLTVALAIWTLGLNSAVGIEIQPRDYPALGLAEPYGFVFAIAPLAVTALIAWFAYRTGLRILNDDEDEPWLAFAASVFAFPLINFAAISMQPAENVRLEPTGVLVGGSLLWLGFVAIGLRVWEYVPWAARLGDATGDVLQYLRESLRNAAGYISGLAVAATALMIVVLFLRFGEVIGLMQMLQLDGWGVSALGLAQLAYLPTFVVWAMSWMLGAGFDLGVGSHAGPGGTEAGPLPVLPMFGLIPDGIEPYWWAILAVPVAIAAAFVFVSRMFGLVSDAGTRLQRAVAPLGGAAVAAIAMWLLAYLSQGGIGPGRLVQFGPNAGLVLVASLGLFAVGGLTGAFVPLHAVDPGREPDADRRDADAHLTEPVFADEQGLPVRRAPRTRTWRDRIPGGFAPWDDADDSDRGRDAKGSDHDATAEFDLDEFAELDRKFGGADAKFDGDNDEADAHPTTDLSDVDVEVGDRTDQAIAHVDGEDTFADAANGDAASANTRRQRSTIETDADPGPSRPSRGRRDSSLRDVLDRPGEPDIYADLD</sequence>
<evidence type="ECO:0000313" key="4">
    <source>
        <dbReference type="Proteomes" id="UP001597453"/>
    </source>
</evidence>
<comment type="caution">
    <text evidence="3">The sequence shown here is derived from an EMBL/GenBank/DDBJ whole genome shotgun (WGS) entry which is preliminary data.</text>
</comment>
<accession>A0ABW5RHB2</accession>
<organism evidence="3 4">
    <name type="scientific">Gulosibacter bifidus</name>
    <dbReference type="NCBI Taxonomy" id="272239"/>
    <lineage>
        <taxon>Bacteria</taxon>
        <taxon>Bacillati</taxon>
        <taxon>Actinomycetota</taxon>
        <taxon>Actinomycetes</taxon>
        <taxon>Micrococcales</taxon>
        <taxon>Microbacteriaceae</taxon>
        <taxon>Gulosibacter</taxon>
    </lineage>
</organism>
<feature type="transmembrane region" description="Helical" evidence="2">
    <location>
        <begin position="296"/>
        <end position="319"/>
    </location>
</feature>
<evidence type="ECO:0000256" key="1">
    <source>
        <dbReference type="SAM" id="MobiDB-lite"/>
    </source>
</evidence>
<feature type="region of interest" description="Disordered" evidence="1">
    <location>
        <begin position="518"/>
        <end position="582"/>
    </location>
</feature>
<feature type="region of interest" description="Disordered" evidence="1">
    <location>
        <begin position="483"/>
        <end position="502"/>
    </location>
</feature>
<reference evidence="4" key="1">
    <citation type="journal article" date="2019" name="Int. J. Syst. Evol. Microbiol.">
        <title>The Global Catalogue of Microorganisms (GCM) 10K type strain sequencing project: providing services to taxonomists for standard genome sequencing and annotation.</title>
        <authorList>
            <consortium name="The Broad Institute Genomics Platform"/>
            <consortium name="The Broad Institute Genome Sequencing Center for Infectious Disease"/>
            <person name="Wu L."/>
            <person name="Ma J."/>
        </authorList>
    </citation>
    <scope>NUCLEOTIDE SEQUENCE [LARGE SCALE GENOMIC DNA]</scope>
    <source>
        <strain evidence="4">TISTR 1511</strain>
    </source>
</reference>
<feature type="transmembrane region" description="Helical" evidence="2">
    <location>
        <begin position="331"/>
        <end position="351"/>
    </location>
</feature>
<keyword evidence="4" id="KW-1185">Reference proteome</keyword>
<gene>
    <name evidence="3" type="ORF">ACFSUQ_03835</name>
</gene>
<feature type="transmembrane region" description="Helical" evidence="2">
    <location>
        <begin position="7"/>
        <end position="34"/>
    </location>
</feature>
<feature type="transmembrane region" description="Helical" evidence="2">
    <location>
        <begin position="237"/>
        <end position="258"/>
    </location>
</feature>
<evidence type="ECO:0000313" key="3">
    <source>
        <dbReference type="EMBL" id="MFD2674428.1"/>
    </source>
</evidence>
<dbReference type="Pfam" id="PF19877">
    <property type="entry name" value="DUF6350"/>
    <property type="match status" value="1"/>
</dbReference>
<feature type="compositionally biased region" description="Basic and acidic residues" evidence="1">
    <location>
        <begin position="450"/>
        <end position="464"/>
    </location>
</feature>